<organism evidence="6 7">
    <name type="scientific">Brevundimonas intermedia</name>
    <dbReference type="NCBI Taxonomy" id="74315"/>
    <lineage>
        <taxon>Bacteria</taxon>
        <taxon>Pseudomonadati</taxon>
        <taxon>Pseudomonadota</taxon>
        <taxon>Alphaproteobacteria</taxon>
        <taxon>Caulobacterales</taxon>
        <taxon>Caulobacteraceae</taxon>
        <taxon>Brevundimonas</taxon>
    </lineage>
</organism>
<dbReference type="InterPro" id="IPR050309">
    <property type="entry name" value="Type-B_Carboxylest/Lipase"/>
</dbReference>
<dbReference type="InterPro" id="IPR002168">
    <property type="entry name" value="Lipase_GDXG_HIS_AS"/>
</dbReference>
<dbReference type="InterPro" id="IPR029058">
    <property type="entry name" value="AB_hydrolase_fold"/>
</dbReference>
<dbReference type="InterPro" id="IPR002018">
    <property type="entry name" value="CarbesteraseB"/>
</dbReference>
<evidence type="ECO:0000313" key="7">
    <source>
        <dbReference type="Proteomes" id="UP001143509"/>
    </source>
</evidence>
<dbReference type="InterPro" id="IPR019819">
    <property type="entry name" value="Carboxylesterase_B_CS"/>
</dbReference>
<evidence type="ECO:0000256" key="2">
    <source>
        <dbReference type="ARBA" id="ARBA00010515"/>
    </source>
</evidence>
<dbReference type="SUPFAM" id="SSF53474">
    <property type="entry name" value="alpha/beta-Hydrolases"/>
    <property type="match status" value="1"/>
</dbReference>
<dbReference type="Gene3D" id="3.40.50.1820">
    <property type="entry name" value="alpha/beta hydrolase"/>
    <property type="match status" value="1"/>
</dbReference>
<evidence type="ECO:0000256" key="1">
    <source>
        <dbReference type="ARBA" id="ARBA00005964"/>
    </source>
</evidence>
<evidence type="ECO:0000256" key="4">
    <source>
        <dbReference type="RuleBase" id="RU361235"/>
    </source>
</evidence>
<reference evidence="6" key="2">
    <citation type="submission" date="2023-01" db="EMBL/GenBank/DDBJ databases">
        <authorList>
            <person name="Sun Q."/>
            <person name="Evtushenko L."/>
        </authorList>
    </citation>
    <scope>NUCLEOTIDE SEQUENCE</scope>
    <source>
        <strain evidence="6">VKM B-1499</strain>
    </source>
</reference>
<reference evidence="6" key="1">
    <citation type="journal article" date="2014" name="Int. J. Syst. Evol. Microbiol.">
        <title>Complete genome of a new Firmicutes species belonging to the dominant human colonic microbiota ('Ruminococcus bicirculans') reveals two chromosomes and a selective capacity to utilize plant glucans.</title>
        <authorList>
            <consortium name="NISC Comparative Sequencing Program"/>
            <person name="Wegmann U."/>
            <person name="Louis P."/>
            <person name="Goesmann A."/>
            <person name="Henrissat B."/>
            <person name="Duncan S.H."/>
            <person name="Flint H.J."/>
        </authorList>
    </citation>
    <scope>NUCLEOTIDE SEQUENCE</scope>
    <source>
        <strain evidence="6">VKM B-1499</strain>
    </source>
</reference>
<comment type="similarity">
    <text evidence="1 4">Belongs to the type-B carboxylesterase/lipase family.</text>
</comment>
<name>A0ABQ5TA86_9CAUL</name>
<dbReference type="InterPro" id="IPR019826">
    <property type="entry name" value="Carboxylesterase_B_AS"/>
</dbReference>
<dbReference type="PROSITE" id="PS00122">
    <property type="entry name" value="CARBOXYLESTERASE_B_1"/>
    <property type="match status" value="1"/>
</dbReference>
<proteinExistence type="inferred from homology"/>
<dbReference type="RefSeq" id="WP_271165264.1">
    <property type="nucleotide sequence ID" value="NZ_BSFD01000005.1"/>
</dbReference>
<evidence type="ECO:0000256" key="3">
    <source>
        <dbReference type="ARBA" id="ARBA00022801"/>
    </source>
</evidence>
<evidence type="ECO:0000313" key="6">
    <source>
        <dbReference type="EMBL" id="GLK49062.1"/>
    </source>
</evidence>
<keyword evidence="3 4" id="KW-0378">Hydrolase</keyword>
<comment type="similarity">
    <text evidence="2">Belongs to the 'GDXG' lipolytic enzyme family.</text>
</comment>
<keyword evidence="7" id="KW-1185">Reference proteome</keyword>
<sequence>MIQAHNVETMTPSPLVTRRAALAAGLATGLAAAALPGSGFSAARTGDPRVQTKAGPVVGVREQAISVFKGLRYGAPTKRFQPPEPPTPWRDAVPATTFGAASPQRGSEPNQSEDCLFLNVWTPATDAGRRPVMVYIHGGAYATGSGSHPLYDGSRLAEREDVVVVTLNHRLNVFGYAYLARLASGFEDSGNVGQLDLLLALRWVQDNITAFGGDPDRVMLFGQSGGGAKIATLMATPAAQGLFHRAATMSGQQVTASGPINATTRATVWLKALGLTPDRAAEAATLPVERLLEAQTAEDPILGFGGLYFGPVLDFRTLPRHPFYPDAAPLGRSIPMIIGNTREETLGFMGDDPRNIGLTWDSLAERLTPGVMRIDITPEAVIAGYRAMHPDWSPDQVLIAATTAGRSWRGAVIEAEERARAGAPAWVYQLDYPGTMPSGRKGAFHTADIPLVFDNVTLSESRVNGPGAQTVSDAMRKAFVALARGGDPNHSGLPRWDRYVLPRRQTMLFDVTSQMADDPRGDERQFFSAIPYIQPGT</sequence>
<dbReference type="InterPro" id="IPR000997">
    <property type="entry name" value="Cholinesterase"/>
</dbReference>
<dbReference type="PROSITE" id="PS01173">
    <property type="entry name" value="LIPASE_GDXG_HIS"/>
    <property type="match status" value="1"/>
</dbReference>
<dbReference type="PANTHER" id="PTHR11559">
    <property type="entry name" value="CARBOXYLESTERASE"/>
    <property type="match status" value="1"/>
</dbReference>
<dbReference type="GO" id="GO:0016787">
    <property type="term" value="F:hydrolase activity"/>
    <property type="evidence" value="ECO:0007669"/>
    <property type="project" value="UniProtKB-KW"/>
</dbReference>
<dbReference type="EMBL" id="BSFD01000005">
    <property type="protein sequence ID" value="GLK49062.1"/>
    <property type="molecule type" value="Genomic_DNA"/>
</dbReference>
<comment type="caution">
    <text evidence="6">The sequence shown here is derived from an EMBL/GenBank/DDBJ whole genome shotgun (WGS) entry which is preliminary data.</text>
</comment>
<accession>A0ABQ5TA86</accession>
<dbReference type="Proteomes" id="UP001143509">
    <property type="component" value="Unassembled WGS sequence"/>
</dbReference>
<dbReference type="Pfam" id="PF00135">
    <property type="entry name" value="COesterase"/>
    <property type="match status" value="1"/>
</dbReference>
<feature type="domain" description="Carboxylesterase type B" evidence="5">
    <location>
        <begin position="47"/>
        <end position="523"/>
    </location>
</feature>
<evidence type="ECO:0000259" key="5">
    <source>
        <dbReference type="Pfam" id="PF00135"/>
    </source>
</evidence>
<dbReference type="PROSITE" id="PS00941">
    <property type="entry name" value="CARBOXYLESTERASE_B_2"/>
    <property type="match status" value="1"/>
</dbReference>
<dbReference type="EC" id="3.1.1.-" evidence="4"/>
<gene>
    <name evidence="6" type="primary">estA1</name>
    <name evidence="6" type="ORF">GCM10017620_20350</name>
</gene>
<protein>
    <recommendedName>
        <fullName evidence="4">Carboxylic ester hydrolase</fullName>
        <ecNumber evidence="4">3.1.1.-</ecNumber>
    </recommendedName>
</protein>
<dbReference type="PRINTS" id="PR00878">
    <property type="entry name" value="CHOLNESTRASE"/>
</dbReference>